<organism evidence="1 2">
    <name type="scientific">Schleiferilactobacillus perolens DSM 12744</name>
    <dbReference type="NCBI Taxonomy" id="1423792"/>
    <lineage>
        <taxon>Bacteria</taxon>
        <taxon>Bacillati</taxon>
        <taxon>Bacillota</taxon>
        <taxon>Bacilli</taxon>
        <taxon>Lactobacillales</taxon>
        <taxon>Lactobacillaceae</taxon>
        <taxon>Schleiferilactobacillus</taxon>
    </lineage>
</organism>
<keyword evidence="2" id="KW-1185">Reference proteome</keyword>
<proteinExistence type="predicted"/>
<evidence type="ECO:0000313" key="2">
    <source>
        <dbReference type="Proteomes" id="UP000051330"/>
    </source>
</evidence>
<protein>
    <submittedName>
        <fullName evidence="1">Uncharacterized protein</fullName>
    </submittedName>
</protein>
<gene>
    <name evidence="1" type="ORF">FD09_GL001617</name>
</gene>
<reference evidence="1 2" key="1">
    <citation type="journal article" date="2015" name="Genome Announc.">
        <title>Expanding the biotechnology potential of lactobacilli through comparative genomics of 213 strains and associated genera.</title>
        <authorList>
            <person name="Sun Z."/>
            <person name="Harris H.M."/>
            <person name="McCann A."/>
            <person name="Guo C."/>
            <person name="Argimon S."/>
            <person name="Zhang W."/>
            <person name="Yang X."/>
            <person name="Jeffery I.B."/>
            <person name="Cooney J.C."/>
            <person name="Kagawa T.F."/>
            <person name="Liu W."/>
            <person name="Song Y."/>
            <person name="Salvetti E."/>
            <person name="Wrobel A."/>
            <person name="Rasinkangas P."/>
            <person name="Parkhill J."/>
            <person name="Rea M.C."/>
            <person name="O'Sullivan O."/>
            <person name="Ritari J."/>
            <person name="Douillard F.P."/>
            <person name="Paul Ross R."/>
            <person name="Yang R."/>
            <person name="Briner A.E."/>
            <person name="Felis G.E."/>
            <person name="de Vos W.M."/>
            <person name="Barrangou R."/>
            <person name="Klaenhammer T.R."/>
            <person name="Caufield P.W."/>
            <person name="Cui Y."/>
            <person name="Zhang H."/>
            <person name="O'Toole P.W."/>
        </authorList>
    </citation>
    <scope>NUCLEOTIDE SEQUENCE [LARGE SCALE GENOMIC DNA]</scope>
    <source>
        <strain evidence="1 2">DSM 12744</strain>
    </source>
</reference>
<comment type="caution">
    <text evidence="1">The sequence shown here is derived from an EMBL/GenBank/DDBJ whole genome shotgun (WGS) entry which is preliminary data.</text>
</comment>
<evidence type="ECO:0000313" key="1">
    <source>
        <dbReference type="EMBL" id="KRL08516.1"/>
    </source>
</evidence>
<name>A0A0R1MS96_9LACO</name>
<accession>A0A0R1MS96</accession>
<sequence length="54" mass="6018">MEFFTVNLDMFLGGSGEAEVMAAINVQPRVIRLAAQNVHQDGYQNVPFGFVNHH</sequence>
<dbReference type="AlphaFoldDB" id="A0A0R1MS96"/>
<dbReference type="EMBL" id="AZEC01000022">
    <property type="protein sequence ID" value="KRL08516.1"/>
    <property type="molecule type" value="Genomic_DNA"/>
</dbReference>
<dbReference type="Proteomes" id="UP000051330">
    <property type="component" value="Unassembled WGS sequence"/>
</dbReference>
<dbReference type="PATRIC" id="fig|1423792.3.peg.1638"/>